<evidence type="ECO:0000256" key="5">
    <source>
        <dbReference type="SAM" id="SignalP"/>
    </source>
</evidence>
<evidence type="ECO:0000259" key="6">
    <source>
        <dbReference type="Pfam" id="PF08386"/>
    </source>
</evidence>
<comment type="caution">
    <text evidence="7">The sequence shown here is derived from an EMBL/GenBank/DDBJ whole genome shotgun (WGS) entry which is preliminary data.</text>
</comment>
<dbReference type="SUPFAM" id="SSF53474">
    <property type="entry name" value="alpha/beta-Hydrolases"/>
    <property type="match status" value="1"/>
</dbReference>
<keyword evidence="3" id="KW-0378">Hydrolase</keyword>
<dbReference type="InterPro" id="IPR051601">
    <property type="entry name" value="Serine_prot/Carboxylest_S33"/>
</dbReference>
<evidence type="ECO:0000256" key="1">
    <source>
        <dbReference type="ARBA" id="ARBA00010088"/>
    </source>
</evidence>
<keyword evidence="8" id="KW-1185">Reference proteome</keyword>
<feature type="region of interest" description="Disordered" evidence="4">
    <location>
        <begin position="480"/>
        <end position="501"/>
    </location>
</feature>
<evidence type="ECO:0000313" key="8">
    <source>
        <dbReference type="Proteomes" id="UP001519363"/>
    </source>
</evidence>
<dbReference type="Gene3D" id="3.40.50.1820">
    <property type="entry name" value="alpha/beta hydrolase"/>
    <property type="match status" value="1"/>
</dbReference>
<evidence type="ECO:0000313" key="7">
    <source>
        <dbReference type="EMBL" id="MBP2472165.1"/>
    </source>
</evidence>
<dbReference type="RefSeq" id="WP_086780667.1">
    <property type="nucleotide sequence ID" value="NZ_JAGIOO010000001.1"/>
</dbReference>
<dbReference type="PANTHER" id="PTHR43248:SF29">
    <property type="entry name" value="TRIPEPTIDYL AMINOPEPTIDASE"/>
    <property type="match status" value="1"/>
</dbReference>
<feature type="domain" description="Peptidase S33 tripeptidyl aminopeptidase-like C-terminal" evidence="6">
    <location>
        <begin position="382"/>
        <end position="479"/>
    </location>
</feature>
<dbReference type="EMBL" id="JAGIOO010000001">
    <property type="protein sequence ID" value="MBP2472165.1"/>
    <property type="molecule type" value="Genomic_DNA"/>
</dbReference>
<protein>
    <submittedName>
        <fullName evidence="7">Pimeloyl-ACP methyl ester carboxylesterase</fullName>
    </submittedName>
</protein>
<reference evidence="7 8" key="1">
    <citation type="submission" date="2021-03" db="EMBL/GenBank/DDBJ databases">
        <title>Sequencing the genomes of 1000 actinobacteria strains.</title>
        <authorList>
            <person name="Klenk H.-P."/>
        </authorList>
    </citation>
    <scope>NUCLEOTIDE SEQUENCE [LARGE SCALE GENOMIC DNA]</scope>
    <source>
        <strain evidence="7 8">DSM 44580</strain>
    </source>
</reference>
<accession>A0ABS5A8W4</accession>
<feature type="signal peptide" evidence="5">
    <location>
        <begin position="1"/>
        <end position="24"/>
    </location>
</feature>
<sequence length="501" mass="54221">MRKYFAAALPVLLGAGLLTPVAHAAESITWSKCTTDPLKAAGADCGFVPVPLDWNNPGGEKIKIAVSRVKHTVPDAQSKGPILVNPGGPGGSGLPWATLGKRVPGGVGGQYDWIGFDPRGVGASEPSLSCDPDYMHYNRPAYVPTGENDAIVQANLKRAKGYAEACAKSPGGKLLNHVKTRDNARDMDAIRAALGAPQISYYGFSYGTYLGQVYATLFGKNLKRVVLDGVVDARDIWYQSQLNQDVAFEKVINIFFEWVAKHNDTYKLGATHTEVQVRYYADEEKLAKDPAGGKIGGSEFADLFLPAGYNQRNWDGIARGWSNWVHKNDTEGLKALYDSANGPGDDNNYAIYLATQCSDLKWPRKWSQWYRDNAKTANQAPFYTWANAWYNAPCLYWPATPGKQVQISPLDAPPTLILSETLDAATPYDGAERARAIFPKSRLVATEGGTTHSNSLRGLACVDSVVATYLSTGVLPAANRKHGKPDVVCQAAPQPTPKPAG</sequence>
<comment type="similarity">
    <text evidence="1">Belongs to the peptidase S33 family.</text>
</comment>
<proteinExistence type="inferred from homology"/>
<evidence type="ECO:0000256" key="3">
    <source>
        <dbReference type="ARBA" id="ARBA00022801"/>
    </source>
</evidence>
<organism evidence="7 8">
    <name type="scientific">Crossiella equi</name>
    <dbReference type="NCBI Taxonomy" id="130796"/>
    <lineage>
        <taxon>Bacteria</taxon>
        <taxon>Bacillati</taxon>
        <taxon>Actinomycetota</taxon>
        <taxon>Actinomycetes</taxon>
        <taxon>Pseudonocardiales</taxon>
        <taxon>Pseudonocardiaceae</taxon>
        <taxon>Crossiella</taxon>
    </lineage>
</organism>
<dbReference type="InterPro" id="IPR029058">
    <property type="entry name" value="AB_hydrolase_fold"/>
</dbReference>
<gene>
    <name evidence="7" type="ORF">JOF53_001037</name>
</gene>
<feature type="chain" id="PRO_5047133159" evidence="5">
    <location>
        <begin position="25"/>
        <end position="501"/>
    </location>
</feature>
<evidence type="ECO:0000256" key="4">
    <source>
        <dbReference type="SAM" id="MobiDB-lite"/>
    </source>
</evidence>
<evidence type="ECO:0000256" key="2">
    <source>
        <dbReference type="ARBA" id="ARBA00022729"/>
    </source>
</evidence>
<dbReference type="PANTHER" id="PTHR43248">
    <property type="entry name" value="2-SUCCINYL-6-HYDROXY-2,4-CYCLOHEXADIENE-1-CARBOXYLATE SYNTHASE"/>
    <property type="match status" value="1"/>
</dbReference>
<name>A0ABS5A8W4_9PSEU</name>
<keyword evidence="2 5" id="KW-0732">Signal</keyword>
<dbReference type="Proteomes" id="UP001519363">
    <property type="component" value="Unassembled WGS sequence"/>
</dbReference>
<dbReference type="InterPro" id="IPR013595">
    <property type="entry name" value="Pept_S33_TAP-like_C"/>
</dbReference>
<dbReference type="Pfam" id="PF08386">
    <property type="entry name" value="Abhydrolase_4"/>
    <property type="match status" value="1"/>
</dbReference>